<evidence type="ECO:0000259" key="9">
    <source>
        <dbReference type="PROSITE" id="PS51384"/>
    </source>
</evidence>
<feature type="transmembrane region" description="Helical" evidence="7">
    <location>
        <begin position="130"/>
        <end position="151"/>
    </location>
</feature>
<keyword evidence="7" id="KW-0472">Membrane</keyword>
<feature type="domain" description="Flavodoxin-like" evidence="8">
    <location>
        <begin position="342"/>
        <end position="477"/>
    </location>
</feature>
<dbReference type="Gene3D" id="3.40.50.360">
    <property type="match status" value="1"/>
</dbReference>
<sequence>MTISIWRYSHLTLAISSALFIIIASVTGIILAFEPISDKLNSFDVVPTNQISIAETIAVLHQKYEEIITIEVDENDFVSANVILEDGKSATFYINPKTGEKIGEIIEKKPIYEFATNLHRSLFLKSTGRILIGFVSFLLLLISVTGIVLIAKRQGGISKFFSKIVKEDFNQYYHIIIGRYTLIPIIIITVTGVYLSLEKFSLLPKDTAIHQNIEQKKDTSTVNSATFEFFKTTKLDKVKKIEFPFSTDEEDYYYVKLTNKEVAVHQKTGQIISLKKQPLVTFGSYYSLLLHTGKGSILWSIILLLACFAILFFIFSGFAMTLQRRKKTTIIKNKFHKDEAEYIILVGSETGSTFNFATAFYKALITSGKTVFLSELNQYASYKKATNLIIFTATYGEGEAPINAKKFISKIESTPQNNVLNFSVVGFGSKEYTQYCKFAVLVHANLQLHNKFTPILPVSKINNQSFSEFNQWLEEWNSFNKTTLTITAESLLTNNKKEQEFTVINKTDINIDDTFLIQLKPNKKTTFESGDLLSITPKNETRSRLYSIAKIDHTILLSIKKHEFGLCSTYFNSLHTADKMVASIQKNAAFHLSKKTKEVILIANGTGIAPFLGMINRNKSNTKVHLFWGGRTKESFNIYKNNINTAIENKGLTSFYTAYSQEEKEKIYVQDIIKRQATLIANTLKNGNIIMICGSIAMQKGVTKVLEEICKKHLQSSLYKFEENNQIKTDCY</sequence>
<feature type="domain" description="FAD-binding FR-type" evidence="9">
    <location>
        <begin position="496"/>
        <end position="593"/>
    </location>
</feature>
<feature type="transmembrane region" description="Helical" evidence="7">
    <location>
        <begin position="12"/>
        <end position="33"/>
    </location>
</feature>
<dbReference type="InterPro" id="IPR017927">
    <property type="entry name" value="FAD-bd_FR_type"/>
</dbReference>
<evidence type="ECO:0000256" key="3">
    <source>
        <dbReference type="ARBA" id="ARBA00022691"/>
    </source>
</evidence>
<dbReference type="Proteomes" id="UP000247345">
    <property type="component" value="Unassembled WGS sequence"/>
</dbReference>
<keyword evidence="7" id="KW-1133">Transmembrane helix</keyword>
<proteinExistence type="predicted"/>
<evidence type="ECO:0000256" key="4">
    <source>
        <dbReference type="ARBA" id="ARBA00023167"/>
    </source>
</evidence>
<evidence type="ECO:0000256" key="7">
    <source>
        <dbReference type="SAM" id="Phobius"/>
    </source>
</evidence>
<evidence type="ECO:0000256" key="6">
    <source>
        <dbReference type="ARBA" id="ARBA00040659"/>
    </source>
</evidence>
<evidence type="ECO:0000313" key="11">
    <source>
        <dbReference type="Proteomes" id="UP000247345"/>
    </source>
</evidence>
<dbReference type="Pfam" id="PF03929">
    <property type="entry name" value="PepSY_TM"/>
    <property type="match status" value="1"/>
</dbReference>
<dbReference type="SUPFAM" id="SSF52218">
    <property type="entry name" value="Flavoproteins"/>
    <property type="match status" value="1"/>
</dbReference>
<evidence type="ECO:0000256" key="1">
    <source>
        <dbReference type="ARBA" id="ARBA00022605"/>
    </source>
</evidence>
<keyword evidence="11" id="KW-1185">Reference proteome</keyword>
<dbReference type="PROSITE" id="PS50902">
    <property type="entry name" value="FLAVODOXIN_LIKE"/>
    <property type="match status" value="1"/>
</dbReference>
<dbReference type="InterPro" id="IPR039261">
    <property type="entry name" value="FNR_nucleotide-bd"/>
</dbReference>
<dbReference type="Gene3D" id="2.40.30.10">
    <property type="entry name" value="Translation factors"/>
    <property type="match status" value="1"/>
</dbReference>
<dbReference type="EMBL" id="MSCK01000001">
    <property type="protein sequence ID" value="PQJ72456.1"/>
    <property type="molecule type" value="Genomic_DNA"/>
</dbReference>
<protein>
    <recommendedName>
        <fullName evidence="6">Methionine synthase reductase</fullName>
        <ecNumber evidence="5">1.16.1.8</ecNumber>
    </recommendedName>
</protein>
<evidence type="ECO:0000313" key="10">
    <source>
        <dbReference type="EMBL" id="PQJ72456.1"/>
    </source>
</evidence>
<dbReference type="RefSeq" id="WP_105048119.1">
    <property type="nucleotide sequence ID" value="NZ_CP150661.1"/>
</dbReference>
<name>A0A2P6CC12_9FLAO</name>
<evidence type="ECO:0000259" key="8">
    <source>
        <dbReference type="PROSITE" id="PS50902"/>
    </source>
</evidence>
<dbReference type="Gene3D" id="3.40.50.80">
    <property type="entry name" value="Nucleotide-binding domain of ferredoxin-NADP reductase (FNR) module"/>
    <property type="match status" value="1"/>
</dbReference>
<dbReference type="EC" id="1.16.1.8" evidence="5"/>
<dbReference type="InterPro" id="IPR005625">
    <property type="entry name" value="PepSY-ass_TM"/>
</dbReference>
<keyword evidence="2" id="KW-0285">Flavoprotein</keyword>
<dbReference type="SUPFAM" id="SSF63380">
    <property type="entry name" value="Riboflavin synthase domain-like"/>
    <property type="match status" value="1"/>
</dbReference>
<dbReference type="InterPro" id="IPR029039">
    <property type="entry name" value="Flavoprotein-like_sf"/>
</dbReference>
<gene>
    <name evidence="10" type="ORF">BTO14_03970</name>
</gene>
<dbReference type="Pfam" id="PF00258">
    <property type="entry name" value="Flavodoxin_1"/>
    <property type="match status" value="1"/>
</dbReference>
<dbReference type="Pfam" id="PF00175">
    <property type="entry name" value="NAD_binding_1"/>
    <property type="match status" value="1"/>
</dbReference>
<dbReference type="PRINTS" id="PR00369">
    <property type="entry name" value="FLAVODOXIN"/>
</dbReference>
<dbReference type="InterPro" id="IPR001094">
    <property type="entry name" value="Flavdoxin-like"/>
</dbReference>
<reference evidence="10 11" key="1">
    <citation type="submission" date="2016-12" db="EMBL/GenBank/DDBJ databases">
        <title>Trade-off between light-utilization and light-protection in marine flavobacteria.</title>
        <authorList>
            <person name="Kumagai Y."/>
            <person name="Yoshizawa S."/>
            <person name="Kogure K."/>
            <person name="Iwasaki W."/>
        </authorList>
    </citation>
    <scope>NUCLEOTIDE SEQUENCE [LARGE SCALE GENOMIC DNA]</scope>
    <source>
        <strain evidence="10 11">KCTC 12100</strain>
    </source>
</reference>
<keyword evidence="3" id="KW-0949">S-adenosyl-L-methionine</keyword>
<dbReference type="InterPro" id="IPR001709">
    <property type="entry name" value="Flavoprot_Pyr_Nucl_cyt_Rdtase"/>
</dbReference>
<evidence type="ECO:0000256" key="2">
    <source>
        <dbReference type="ARBA" id="ARBA00022630"/>
    </source>
</evidence>
<accession>A0A2P6CC12</accession>
<keyword evidence="1" id="KW-0028">Amino-acid biosynthesis</keyword>
<dbReference type="SUPFAM" id="SSF52343">
    <property type="entry name" value="Ferredoxin reductase-like, C-terminal NADP-linked domain"/>
    <property type="match status" value="1"/>
</dbReference>
<keyword evidence="4" id="KW-0486">Methionine biosynthesis</keyword>
<dbReference type="PANTHER" id="PTHR19384:SF84">
    <property type="entry name" value="METHIONINE SYNTHASE REDUCTASE"/>
    <property type="match status" value="1"/>
</dbReference>
<dbReference type="InterPro" id="IPR017938">
    <property type="entry name" value="Riboflavin_synthase-like_b-brl"/>
</dbReference>
<feature type="transmembrane region" description="Helical" evidence="7">
    <location>
        <begin position="297"/>
        <end position="322"/>
    </location>
</feature>
<dbReference type="OrthoDB" id="9789468at2"/>
<dbReference type="GO" id="GO:0010181">
    <property type="term" value="F:FMN binding"/>
    <property type="evidence" value="ECO:0007669"/>
    <property type="project" value="InterPro"/>
</dbReference>
<dbReference type="InterPro" id="IPR008254">
    <property type="entry name" value="Flavodoxin/NO_synth"/>
</dbReference>
<dbReference type="AlphaFoldDB" id="A0A2P6CC12"/>
<feature type="transmembrane region" description="Helical" evidence="7">
    <location>
        <begin position="172"/>
        <end position="195"/>
    </location>
</feature>
<dbReference type="InterPro" id="IPR001433">
    <property type="entry name" value="OxRdtase_FAD/NAD-bd"/>
</dbReference>
<keyword evidence="7" id="KW-0812">Transmembrane</keyword>
<dbReference type="PROSITE" id="PS51384">
    <property type="entry name" value="FAD_FR"/>
    <property type="match status" value="1"/>
</dbReference>
<dbReference type="GO" id="GO:0003958">
    <property type="term" value="F:NADPH-hemoprotein reductase activity"/>
    <property type="evidence" value="ECO:0007669"/>
    <property type="project" value="UniProtKB-EC"/>
</dbReference>
<comment type="caution">
    <text evidence="10">The sequence shown here is derived from an EMBL/GenBank/DDBJ whole genome shotgun (WGS) entry which is preliminary data.</text>
</comment>
<dbReference type="GO" id="GO:0050660">
    <property type="term" value="F:flavin adenine dinucleotide binding"/>
    <property type="evidence" value="ECO:0007669"/>
    <property type="project" value="TreeGrafter"/>
</dbReference>
<organism evidence="10 11">
    <name type="scientific">Polaribacter butkevichii</name>
    <dbReference type="NCBI Taxonomy" id="218490"/>
    <lineage>
        <taxon>Bacteria</taxon>
        <taxon>Pseudomonadati</taxon>
        <taxon>Bacteroidota</taxon>
        <taxon>Flavobacteriia</taxon>
        <taxon>Flavobacteriales</taxon>
        <taxon>Flavobacteriaceae</taxon>
    </lineage>
</organism>
<evidence type="ECO:0000256" key="5">
    <source>
        <dbReference type="ARBA" id="ARBA00039088"/>
    </source>
</evidence>
<dbReference type="PRINTS" id="PR00371">
    <property type="entry name" value="FPNCR"/>
</dbReference>
<dbReference type="PANTHER" id="PTHR19384">
    <property type="entry name" value="NITRIC OXIDE SYNTHASE-RELATED"/>
    <property type="match status" value="1"/>
</dbReference>
<dbReference type="GO" id="GO:0005829">
    <property type="term" value="C:cytosol"/>
    <property type="evidence" value="ECO:0007669"/>
    <property type="project" value="TreeGrafter"/>
</dbReference>